<dbReference type="Pfam" id="PF12697">
    <property type="entry name" value="Abhydrolase_6"/>
    <property type="match status" value="1"/>
</dbReference>
<feature type="signal peptide" evidence="1">
    <location>
        <begin position="1"/>
        <end position="21"/>
    </location>
</feature>
<dbReference type="InterPro" id="IPR029058">
    <property type="entry name" value="AB_hydrolase_fold"/>
</dbReference>
<evidence type="ECO:0000313" key="4">
    <source>
        <dbReference type="Proteomes" id="UP000241764"/>
    </source>
</evidence>
<keyword evidence="1" id="KW-0732">Signal</keyword>
<dbReference type="PANTHER" id="PTHR37017:SF11">
    <property type="entry name" value="ESTERASE_LIPASE_THIOESTERASE DOMAIN-CONTAINING PROTEIN"/>
    <property type="match status" value="1"/>
</dbReference>
<feature type="domain" description="AB hydrolase-1" evidence="2">
    <location>
        <begin position="30"/>
        <end position="243"/>
    </location>
</feature>
<evidence type="ECO:0000259" key="2">
    <source>
        <dbReference type="Pfam" id="PF12697"/>
    </source>
</evidence>
<dbReference type="SUPFAM" id="SSF53474">
    <property type="entry name" value="alpha/beta-Hydrolases"/>
    <property type="match status" value="1"/>
</dbReference>
<keyword evidence="3" id="KW-0378">Hydrolase</keyword>
<feature type="chain" id="PRO_5015165733" evidence="1">
    <location>
        <begin position="22"/>
        <end position="254"/>
    </location>
</feature>
<dbReference type="Proteomes" id="UP000241764">
    <property type="component" value="Unassembled WGS sequence"/>
</dbReference>
<accession>A0A2P7AU01</accession>
<dbReference type="GO" id="GO:0016787">
    <property type="term" value="F:hydrolase activity"/>
    <property type="evidence" value="ECO:0007669"/>
    <property type="project" value="UniProtKB-KW"/>
</dbReference>
<sequence length="254" mass="27121">MKRSFSLAIVGLALAFNPLSAALAADIKNVVIVHGAFADGSGWRAVSDSLTRQGYKVSVVQQPLTSLEDDVSATRRILEIQDGPSVLVGHSYGGMVITDAGNAKNVAGLVYIAAFQPDQGESLVKLAQGKPVPNMRKDSLQATKDGFFYLNPEAFPELFAADLPKADAEFLARSQVFASRKAFTTEAGAPAWKTKPSWALVATEDRSINPDLERDMAKRAGSTVSEVKASHAVYASRPDDVVKLIVEAAQTLSK</sequence>
<dbReference type="Gene3D" id="3.40.50.1820">
    <property type="entry name" value="alpha/beta hydrolase"/>
    <property type="match status" value="1"/>
</dbReference>
<dbReference type="EMBL" id="PGGM01000018">
    <property type="protein sequence ID" value="PSH57643.1"/>
    <property type="molecule type" value="Genomic_DNA"/>
</dbReference>
<evidence type="ECO:0000313" key="3">
    <source>
        <dbReference type="EMBL" id="PSH57643.1"/>
    </source>
</evidence>
<dbReference type="InterPro" id="IPR052897">
    <property type="entry name" value="Sec-Metab_Biosynth_Hydrolase"/>
</dbReference>
<keyword evidence="4" id="KW-1185">Reference proteome</keyword>
<reference evidence="4" key="1">
    <citation type="submission" date="2017-11" db="EMBL/GenBank/DDBJ databases">
        <authorList>
            <person name="Kuznetsova I."/>
            <person name="Sazanova A."/>
            <person name="Chirak E."/>
            <person name="Safronova V."/>
            <person name="Willems A."/>
        </authorList>
    </citation>
    <scope>NUCLEOTIDE SEQUENCE [LARGE SCALE GENOMIC DNA]</scope>
    <source>
        <strain evidence="4">CCBAU 03422</strain>
    </source>
</reference>
<evidence type="ECO:0000256" key="1">
    <source>
        <dbReference type="SAM" id="SignalP"/>
    </source>
</evidence>
<protein>
    <submittedName>
        <fullName evidence="3">Alpha/beta hydrolase</fullName>
    </submittedName>
</protein>
<dbReference type="RefSeq" id="WP_106667323.1">
    <property type="nucleotide sequence ID" value="NZ_PGGM01000018.1"/>
</dbReference>
<name>A0A2P7AU01_9HYPH</name>
<dbReference type="OrthoDB" id="9814966at2"/>
<dbReference type="PANTHER" id="PTHR37017">
    <property type="entry name" value="AB HYDROLASE-1 DOMAIN-CONTAINING PROTEIN-RELATED"/>
    <property type="match status" value="1"/>
</dbReference>
<dbReference type="AlphaFoldDB" id="A0A2P7AU01"/>
<organism evidence="3 4">
    <name type="scientific">Phyllobacterium sophorae</name>
    <dbReference type="NCBI Taxonomy" id="1520277"/>
    <lineage>
        <taxon>Bacteria</taxon>
        <taxon>Pseudomonadati</taxon>
        <taxon>Pseudomonadota</taxon>
        <taxon>Alphaproteobacteria</taxon>
        <taxon>Hyphomicrobiales</taxon>
        <taxon>Phyllobacteriaceae</taxon>
        <taxon>Phyllobacterium</taxon>
    </lineage>
</organism>
<dbReference type="InterPro" id="IPR000073">
    <property type="entry name" value="AB_hydrolase_1"/>
</dbReference>
<gene>
    <name evidence="3" type="ORF">CU103_27975</name>
</gene>
<proteinExistence type="predicted"/>
<comment type="caution">
    <text evidence="3">The sequence shown here is derived from an EMBL/GenBank/DDBJ whole genome shotgun (WGS) entry which is preliminary data.</text>
</comment>